<gene>
    <name evidence="12" type="ORF">SCUD_LOCUS17230</name>
</gene>
<comment type="subcellular location">
    <subcellularLocation>
        <location evidence="1 10">Nucleus</location>
    </subcellularLocation>
</comment>
<dbReference type="Pfam" id="PF01833">
    <property type="entry name" value="TIG"/>
    <property type="match status" value="1"/>
</dbReference>
<sequence>MASEMNVTGSESRIYSTISPVIKALSPNEGWVTGGETITVIGENFFPGLQIVFGSTAVWGEVSDDICLLNYLIHCEAALDTT</sequence>
<keyword evidence="10" id="KW-0217">Developmental protein</keyword>
<dbReference type="EMBL" id="UZAK01039537">
    <property type="protein sequence ID" value="VDP63127.1"/>
    <property type="molecule type" value="Genomic_DNA"/>
</dbReference>
<dbReference type="Gene3D" id="2.60.40.10">
    <property type="entry name" value="Immunoglobulins"/>
    <property type="match status" value="1"/>
</dbReference>
<dbReference type="Proteomes" id="UP000279833">
    <property type="component" value="Unassembled WGS sequence"/>
</dbReference>
<evidence type="ECO:0000313" key="12">
    <source>
        <dbReference type="EMBL" id="VDP63127.1"/>
    </source>
</evidence>
<evidence type="ECO:0000256" key="8">
    <source>
        <dbReference type="ARBA" id="ARBA00023163"/>
    </source>
</evidence>
<dbReference type="InterPro" id="IPR014756">
    <property type="entry name" value="Ig_E-set"/>
</dbReference>
<dbReference type="GO" id="GO:0008270">
    <property type="term" value="F:zinc ion binding"/>
    <property type="evidence" value="ECO:0007669"/>
    <property type="project" value="UniProtKB-KW"/>
</dbReference>
<dbReference type="InterPro" id="IPR013783">
    <property type="entry name" value="Ig-like_fold"/>
</dbReference>
<evidence type="ECO:0000256" key="9">
    <source>
        <dbReference type="ARBA" id="ARBA00023242"/>
    </source>
</evidence>
<feature type="domain" description="IPT/TIG" evidence="11">
    <location>
        <begin position="20"/>
        <end position="59"/>
    </location>
</feature>
<organism evidence="14">
    <name type="scientific">Schistosoma curassoni</name>
    <dbReference type="NCBI Taxonomy" id="6186"/>
    <lineage>
        <taxon>Eukaryota</taxon>
        <taxon>Metazoa</taxon>
        <taxon>Spiralia</taxon>
        <taxon>Lophotrochozoa</taxon>
        <taxon>Platyhelminthes</taxon>
        <taxon>Trematoda</taxon>
        <taxon>Digenea</taxon>
        <taxon>Strigeidida</taxon>
        <taxon>Schistosomatoidea</taxon>
        <taxon>Schistosomatidae</taxon>
        <taxon>Schistosoma</taxon>
    </lineage>
</organism>
<keyword evidence="8 10" id="KW-0804">Transcription</keyword>
<dbReference type="WBParaSite" id="SCUD_0001723301-mRNA-1">
    <property type="protein sequence ID" value="SCUD_0001723301-mRNA-1"/>
    <property type="gene ID" value="SCUD_0001723301"/>
</dbReference>
<reference evidence="14" key="1">
    <citation type="submission" date="2016-06" db="UniProtKB">
        <authorList>
            <consortium name="WormBaseParasite"/>
        </authorList>
    </citation>
    <scope>IDENTIFICATION</scope>
</reference>
<dbReference type="GO" id="GO:0005634">
    <property type="term" value="C:nucleus"/>
    <property type="evidence" value="ECO:0007669"/>
    <property type="project" value="UniProtKB-SubCell"/>
</dbReference>
<keyword evidence="5 10" id="KW-0862">Zinc</keyword>
<evidence type="ECO:0000256" key="5">
    <source>
        <dbReference type="ARBA" id="ARBA00022833"/>
    </source>
</evidence>
<keyword evidence="9 10" id="KW-0539">Nucleus</keyword>
<dbReference type="AlphaFoldDB" id="A0A183KQ95"/>
<keyword evidence="6 10" id="KW-0805">Transcription regulation</keyword>
<evidence type="ECO:0000313" key="13">
    <source>
        <dbReference type="Proteomes" id="UP000279833"/>
    </source>
</evidence>
<keyword evidence="13" id="KW-1185">Reference proteome</keyword>
<comment type="similarity">
    <text evidence="2 10">Belongs to the COE family.</text>
</comment>
<evidence type="ECO:0000256" key="7">
    <source>
        <dbReference type="ARBA" id="ARBA00023125"/>
    </source>
</evidence>
<dbReference type="PANTHER" id="PTHR10747">
    <property type="entry name" value="TRANSCRIPTION FACTOR COE FAMILY MEMBER"/>
    <property type="match status" value="1"/>
</dbReference>
<dbReference type="GO" id="GO:0003677">
    <property type="term" value="F:DNA binding"/>
    <property type="evidence" value="ECO:0007669"/>
    <property type="project" value="UniProtKB-KW"/>
</dbReference>
<keyword evidence="4 10" id="KW-0863">Zinc-finger</keyword>
<evidence type="ECO:0000256" key="4">
    <source>
        <dbReference type="ARBA" id="ARBA00022771"/>
    </source>
</evidence>
<reference evidence="12 13" key="2">
    <citation type="submission" date="2018-11" db="EMBL/GenBank/DDBJ databases">
        <authorList>
            <consortium name="Pathogen Informatics"/>
        </authorList>
    </citation>
    <scope>NUCLEOTIDE SEQUENCE [LARGE SCALE GENOMIC DNA]</scope>
    <source>
        <strain evidence="12">Dakar</strain>
        <strain evidence="13">Dakar, Senegal</strain>
    </source>
</reference>
<evidence type="ECO:0000313" key="14">
    <source>
        <dbReference type="WBParaSite" id="SCUD_0001723301-mRNA-1"/>
    </source>
</evidence>
<proteinExistence type="inferred from homology"/>
<keyword evidence="7 10" id="KW-0238">DNA-binding</keyword>
<dbReference type="SUPFAM" id="SSF81296">
    <property type="entry name" value="E set domains"/>
    <property type="match status" value="1"/>
</dbReference>
<name>A0A183KQ95_9TREM</name>
<keyword evidence="3 10" id="KW-0479">Metal-binding</keyword>
<evidence type="ECO:0000256" key="1">
    <source>
        <dbReference type="ARBA" id="ARBA00004123"/>
    </source>
</evidence>
<dbReference type="InterPro" id="IPR003523">
    <property type="entry name" value="Transcription_factor_COE"/>
</dbReference>
<dbReference type="GO" id="GO:0006355">
    <property type="term" value="P:regulation of DNA-templated transcription"/>
    <property type="evidence" value="ECO:0007669"/>
    <property type="project" value="InterPro"/>
</dbReference>
<dbReference type="STRING" id="6186.A0A183KQ95"/>
<dbReference type="InterPro" id="IPR002909">
    <property type="entry name" value="IPT_dom"/>
</dbReference>
<evidence type="ECO:0000259" key="11">
    <source>
        <dbReference type="Pfam" id="PF01833"/>
    </source>
</evidence>
<protein>
    <submittedName>
        <fullName evidence="14">IPT/TIG domain-containing protein</fullName>
    </submittedName>
</protein>
<accession>A0A183KQ95</accession>
<evidence type="ECO:0000256" key="10">
    <source>
        <dbReference type="RuleBase" id="RU004489"/>
    </source>
</evidence>
<evidence type="ECO:0000256" key="6">
    <source>
        <dbReference type="ARBA" id="ARBA00023015"/>
    </source>
</evidence>
<evidence type="ECO:0000256" key="3">
    <source>
        <dbReference type="ARBA" id="ARBA00022723"/>
    </source>
</evidence>
<evidence type="ECO:0000256" key="2">
    <source>
        <dbReference type="ARBA" id="ARBA00010340"/>
    </source>
</evidence>